<feature type="non-terminal residue" evidence="1">
    <location>
        <position position="1"/>
    </location>
</feature>
<dbReference type="OrthoDB" id="5386682at2759"/>
<dbReference type="Proteomes" id="UP000799424">
    <property type="component" value="Unassembled WGS sequence"/>
</dbReference>
<organism evidence="1 2">
    <name type="scientific">Ophiobolus disseminans</name>
    <dbReference type="NCBI Taxonomy" id="1469910"/>
    <lineage>
        <taxon>Eukaryota</taxon>
        <taxon>Fungi</taxon>
        <taxon>Dikarya</taxon>
        <taxon>Ascomycota</taxon>
        <taxon>Pezizomycotina</taxon>
        <taxon>Dothideomycetes</taxon>
        <taxon>Pleosporomycetidae</taxon>
        <taxon>Pleosporales</taxon>
        <taxon>Pleosporineae</taxon>
        <taxon>Phaeosphaeriaceae</taxon>
        <taxon>Ophiobolus</taxon>
    </lineage>
</organism>
<proteinExistence type="predicted"/>
<dbReference type="EMBL" id="MU006221">
    <property type="protein sequence ID" value="KAF2829590.1"/>
    <property type="molecule type" value="Genomic_DNA"/>
</dbReference>
<dbReference type="AlphaFoldDB" id="A0A6A7A8G1"/>
<accession>A0A6A7A8G1</accession>
<evidence type="ECO:0000313" key="2">
    <source>
        <dbReference type="Proteomes" id="UP000799424"/>
    </source>
</evidence>
<protein>
    <submittedName>
        <fullName evidence="1">Uncharacterized protein</fullName>
    </submittedName>
</protein>
<sequence>LDERRLSIVRTAAIIQDALGQKLEDEIVNVKAPLEKQEWPVFTTIGFVAGRIVQIGPDYVSLVSSSSAAQDWMSCWGDHYQTEADIEILRWIYEEYAAKILDYENTDLSRIRDIYDPYVSARPLSRMENDCKVPGPSQATKIPSLQTTEGAVSEGAHICLGTGHVMGLVSPAATVGDVIVKFWNCDAAIVMRPVEPHSEAISFMLVGRADVAEIINGRSSAFSKSRLVHESNAGSKHSEAVQVDLNMRTLQKITAYVTTKS</sequence>
<name>A0A6A7A8G1_9PLEO</name>
<keyword evidence="2" id="KW-1185">Reference proteome</keyword>
<reference evidence="1" key="1">
    <citation type="journal article" date="2020" name="Stud. Mycol.">
        <title>101 Dothideomycetes genomes: a test case for predicting lifestyles and emergence of pathogens.</title>
        <authorList>
            <person name="Haridas S."/>
            <person name="Albert R."/>
            <person name="Binder M."/>
            <person name="Bloem J."/>
            <person name="Labutti K."/>
            <person name="Salamov A."/>
            <person name="Andreopoulos B."/>
            <person name="Baker S."/>
            <person name="Barry K."/>
            <person name="Bills G."/>
            <person name="Bluhm B."/>
            <person name="Cannon C."/>
            <person name="Castanera R."/>
            <person name="Culley D."/>
            <person name="Daum C."/>
            <person name="Ezra D."/>
            <person name="Gonzalez J."/>
            <person name="Henrissat B."/>
            <person name="Kuo A."/>
            <person name="Liang C."/>
            <person name="Lipzen A."/>
            <person name="Lutzoni F."/>
            <person name="Magnuson J."/>
            <person name="Mondo S."/>
            <person name="Nolan M."/>
            <person name="Ohm R."/>
            <person name="Pangilinan J."/>
            <person name="Park H.-J."/>
            <person name="Ramirez L."/>
            <person name="Alfaro M."/>
            <person name="Sun H."/>
            <person name="Tritt A."/>
            <person name="Yoshinaga Y."/>
            <person name="Zwiers L.-H."/>
            <person name="Turgeon B."/>
            <person name="Goodwin S."/>
            <person name="Spatafora J."/>
            <person name="Crous P."/>
            <person name="Grigoriev I."/>
        </authorList>
    </citation>
    <scope>NUCLEOTIDE SEQUENCE</scope>
    <source>
        <strain evidence="1">CBS 113818</strain>
    </source>
</reference>
<gene>
    <name evidence="1" type="ORF">CC86DRAFT_286712</name>
</gene>
<evidence type="ECO:0000313" key="1">
    <source>
        <dbReference type="EMBL" id="KAF2829590.1"/>
    </source>
</evidence>